<keyword evidence="10" id="KW-0997">Cell inner membrane</keyword>
<dbReference type="InterPro" id="IPR005503">
    <property type="entry name" value="FliL"/>
</dbReference>
<evidence type="ECO:0000256" key="1">
    <source>
        <dbReference type="ARBA" id="ARBA00002254"/>
    </source>
</evidence>
<dbReference type="GO" id="GO:0006935">
    <property type="term" value="P:chemotaxis"/>
    <property type="evidence" value="ECO:0007669"/>
    <property type="project" value="UniProtKB-KW"/>
</dbReference>
<evidence type="ECO:0000256" key="10">
    <source>
        <dbReference type="RuleBase" id="RU364125"/>
    </source>
</evidence>
<evidence type="ECO:0000313" key="12">
    <source>
        <dbReference type="Proteomes" id="UP001189915"/>
    </source>
</evidence>
<protein>
    <recommendedName>
        <fullName evidence="10">Flagellar protein FliL</fullName>
    </recommendedName>
</protein>
<accession>A0AAD2BFG3</accession>
<keyword evidence="4" id="KW-1003">Cell membrane</keyword>
<dbReference type="GO" id="GO:0009425">
    <property type="term" value="C:bacterial-type flagellum basal body"/>
    <property type="evidence" value="ECO:0007669"/>
    <property type="project" value="InterPro"/>
</dbReference>
<evidence type="ECO:0000256" key="4">
    <source>
        <dbReference type="ARBA" id="ARBA00022475"/>
    </source>
</evidence>
<dbReference type="EMBL" id="CATWAF010000011">
    <property type="protein sequence ID" value="CAJ0707409.1"/>
    <property type="molecule type" value="Genomic_DNA"/>
</dbReference>
<dbReference type="Proteomes" id="UP001189915">
    <property type="component" value="Unassembled WGS sequence"/>
</dbReference>
<evidence type="ECO:0000256" key="3">
    <source>
        <dbReference type="ARBA" id="ARBA00008281"/>
    </source>
</evidence>
<evidence type="ECO:0000256" key="2">
    <source>
        <dbReference type="ARBA" id="ARBA00004162"/>
    </source>
</evidence>
<name>A0AAD2BFG3_9RALS</name>
<dbReference type="NCBIfam" id="NF005435">
    <property type="entry name" value="PRK07021.1"/>
    <property type="match status" value="1"/>
</dbReference>
<sequence>MPSENPTLCRALFFTVCCATRAGKAHPPLSPRVIPMAEAAAATTAPAPAKGGSTKLLLIILIVLLLVGMGGGAAWFFLGGGNHAASGPAAPPKPKEPVFVAMETLTVNLQPEEGNDRYLQIGITFKSFDKHAEDEIKTYTPELRSKVLMLLASKTPTELYPADGKVKLAKEIVELCEHVFKAVGKESPVADVLFTNFVIQ</sequence>
<keyword evidence="12" id="KW-1185">Reference proteome</keyword>
<comment type="similarity">
    <text evidence="3 10">Belongs to the FliL family.</text>
</comment>
<dbReference type="PANTHER" id="PTHR35091:SF2">
    <property type="entry name" value="FLAGELLAR PROTEIN FLIL"/>
    <property type="match status" value="1"/>
</dbReference>
<evidence type="ECO:0000256" key="7">
    <source>
        <dbReference type="ARBA" id="ARBA00022779"/>
    </source>
</evidence>
<reference evidence="11 12" key="1">
    <citation type="submission" date="2023-07" db="EMBL/GenBank/DDBJ databases">
        <authorList>
            <person name="Peeters C."/>
        </authorList>
    </citation>
    <scope>NUCLEOTIDE SEQUENCE [LARGE SCALE GENOMIC DNA]</scope>
    <source>
        <strain evidence="11 12">LMG 18091</strain>
    </source>
</reference>
<evidence type="ECO:0000256" key="5">
    <source>
        <dbReference type="ARBA" id="ARBA00022500"/>
    </source>
</evidence>
<dbReference type="GO" id="GO:0071978">
    <property type="term" value="P:bacterial-type flagellum-dependent swarming motility"/>
    <property type="evidence" value="ECO:0007669"/>
    <property type="project" value="TreeGrafter"/>
</dbReference>
<comment type="subcellular location">
    <subcellularLocation>
        <location evidence="10">Cell inner membrane</location>
    </subcellularLocation>
    <subcellularLocation>
        <location evidence="2">Cell membrane</location>
        <topology evidence="2">Single-pass membrane protein</topology>
    </subcellularLocation>
</comment>
<dbReference type="GO" id="GO:0005886">
    <property type="term" value="C:plasma membrane"/>
    <property type="evidence" value="ECO:0007669"/>
    <property type="project" value="UniProtKB-SubCell"/>
</dbReference>
<comment type="function">
    <text evidence="1 10">Controls the rotational direction of flagella during chemotaxis.</text>
</comment>
<keyword evidence="9 10" id="KW-0472">Membrane</keyword>
<proteinExistence type="inferred from homology"/>
<evidence type="ECO:0000256" key="8">
    <source>
        <dbReference type="ARBA" id="ARBA00022989"/>
    </source>
</evidence>
<comment type="caution">
    <text evidence="11">The sequence shown here is derived from an EMBL/GenBank/DDBJ whole genome shotgun (WGS) entry which is preliminary data.</text>
</comment>
<gene>
    <name evidence="11" type="ORF">LMG18091_04960</name>
</gene>
<evidence type="ECO:0000313" key="11">
    <source>
        <dbReference type="EMBL" id="CAJ0707409.1"/>
    </source>
</evidence>
<keyword evidence="8 10" id="KW-1133">Transmembrane helix</keyword>
<dbReference type="Pfam" id="PF03748">
    <property type="entry name" value="FliL"/>
    <property type="match status" value="1"/>
</dbReference>
<feature type="transmembrane region" description="Helical" evidence="10">
    <location>
        <begin position="56"/>
        <end position="78"/>
    </location>
</feature>
<evidence type="ECO:0000256" key="9">
    <source>
        <dbReference type="ARBA" id="ARBA00023136"/>
    </source>
</evidence>
<keyword evidence="5 10" id="KW-0145">Chemotaxis</keyword>
<dbReference type="AlphaFoldDB" id="A0AAD2BFG3"/>
<organism evidence="11 12">
    <name type="scientific">Ralstonia wenshanensis</name>
    <dbReference type="NCBI Taxonomy" id="2842456"/>
    <lineage>
        <taxon>Bacteria</taxon>
        <taxon>Pseudomonadati</taxon>
        <taxon>Pseudomonadota</taxon>
        <taxon>Betaproteobacteria</taxon>
        <taxon>Burkholderiales</taxon>
        <taxon>Burkholderiaceae</taxon>
        <taxon>Ralstonia</taxon>
    </lineage>
</organism>
<keyword evidence="7 10" id="KW-0283">Flagellar rotation</keyword>
<keyword evidence="6 10" id="KW-0812">Transmembrane</keyword>
<dbReference type="PANTHER" id="PTHR35091">
    <property type="entry name" value="FLAGELLAR PROTEIN FLIL"/>
    <property type="match status" value="1"/>
</dbReference>
<evidence type="ECO:0000256" key="6">
    <source>
        <dbReference type="ARBA" id="ARBA00022692"/>
    </source>
</evidence>